<dbReference type="InterPro" id="IPR036928">
    <property type="entry name" value="AS_sf"/>
</dbReference>
<protein>
    <submittedName>
        <fullName evidence="2">Amidase</fullName>
    </submittedName>
</protein>
<proteinExistence type="predicted"/>
<sequence length="479" mass="51380">MTGGSRVSAIQEFWQRRHKGVETAEEWVWTCLTAIASHNARLNAIKELNPYAMGLAQTADRTYGQGAVGPLHGVPIVVKDNVAVQSDMHTTAGSLALAEAYATGEAFIVRKLRAAGAIILGKTNLTEWANFMADHMPNGYSALGGQVLNPYGPGVFDVGGSSSGSGAAVAAGMAPVAIGTETSGSILSPSSQNSLVGIKPTVGLVSRAGIIPIAYSQDTAGPMAKTVADAALVLSVLQGYDSADPVTAMAPGYPDYVRDLDPQGLRQVRIGVPRHIYWDDTTDEERALFEQALDLMRRHGATIIDPADIDTAGADWTYDVLLYEFRVAVNAYLAQWLQGGPRTLQEVIAFNSSHPAKALKYGQAVLIESEGTQGRLTDARYLRARHQDLIWSRQEGIDRTLARHDLDALVFLGAKGADIAARAGYPSVTVPLGYTREGRPLAMTFTGSAFQEARLIRMAFAFEQASQARRDPQKPRLTV</sequence>
<dbReference type="SUPFAM" id="SSF75304">
    <property type="entry name" value="Amidase signature (AS) enzymes"/>
    <property type="match status" value="1"/>
</dbReference>
<gene>
    <name evidence="2" type="ORF">BXT84_04710</name>
</gene>
<reference evidence="2 3" key="1">
    <citation type="journal article" date="2019" name="Sci. Rep.">
        <title>Sulfobacillus thermotolerans: new insights into resistance and metabolic capacities of acidophilic chemolithotrophs.</title>
        <authorList>
            <person name="Panyushkina A.E."/>
            <person name="Babenko V.V."/>
            <person name="Nikitina A.S."/>
            <person name="Selezneva O.V."/>
            <person name="Tsaplina I.A."/>
            <person name="Letarova M.A."/>
            <person name="Kostryukova E.S."/>
            <person name="Letarov A.V."/>
        </authorList>
    </citation>
    <scope>NUCLEOTIDE SEQUENCE [LARGE SCALE GENOMIC DNA]</scope>
    <source>
        <strain evidence="2 3">Kr1</strain>
    </source>
</reference>
<dbReference type="Gene3D" id="3.90.1300.10">
    <property type="entry name" value="Amidase signature (AS) domain"/>
    <property type="match status" value="1"/>
</dbReference>
<dbReference type="EMBL" id="CP019454">
    <property type="protein sequence ID" value="AUW95392.1"/>
    <property type="molecule type" value="Genomic_DNA"/>
</dbReference>
<dbReference type="NCBIfam" id="NF005300">
    <property type="entry name" value="PRK06828.1"/>
    <property type="match status" value="1"/>
</dbReference>
<dbReference type="Proteomes" id="UP000325292">
    <property type="component" value="Chromosome"/>
</dbReference>
<evidence type="ECO:0000313" key="2">
    <source>
        <dbReference type="EMBL" id="AUW95392.1"/>
    </source>
</evidence>
<dbReference type="Pfam" id="PF01425">
    <property type="entry name" value="Amidase"/>
    <property type="match status" value="1"/>
</dbReference>
<organism evidence="2 3">
    <name type="scientific">Sulfobacillus thermotolerans</name>
    <dbReference type="NCBI Taxonomy" id="338644"/>
    <lineage>
        <taxon>Bacteria</taxon>
        <taxon>Bacillati</taxon>
        <taxon>Bacillota</taxon>
        <taxon>Clostridia</taxon>
        <taxon>Eubacteriales</taxon>
        <taxon>Clostridiales Family XVII. Incertae Sedis</taxon>
        <taxon>Sulfobacillus</taxon>
    </lineage>
</organism>
<evidence type="ECO:0000259" key="1">
    <source>
        <dbReference type="Pfam" id="PF01425"/>
    </source>
</evidence>
<evidence type="ECO:0000313" key="3">
    <source>
        <dbReference type="Proteomes" id="UP000325292"/>
    </source>
</evidence>
<feature type="domain" description="Amidase" evidence="1">
    <location>
        <begin position="28"/>
        <end position="455"/>
    </location>
</feature>
<name>A0ABM6RV86_9FIRM</name>
<dbReference type="InterPro" id="IPR023631">
    <property type="entry name" value="Amidase_dom"/>
</dbReference>
<keyword evidence="3" id="KW-1185">Reference proteome</keyword>
<dbReference type="PANTHER" id="PTHR42678">
    <property type="entry name" value="AMIDASE"/>
    <property type="match status" value="1"/>
</dbReference>
<accession>A0ABM6RV86</accession>
<dbReference type="PANTHER" id="PTHR42678:SF34">
    <property type="entry name" value="OS04G0183300 PROTEIN"/>
    <property type="match status" value="1"/>
</dbReference>